<name>A0A0A9GKS3_ARUDO</name>
<dbReference type="EMBL" id="GBRH01174785">
    <property type="protein sequence ID" value="JAE23111.1"/>
    <property type="molecule type" value="Transcribed_RNA"/>
</dbReference>
<reference evidence="1" key="1">
    <citation type="submission" date="2014-09" db="EMBL/GenBank/DDBJ databases">
        <authorList>
            <person name="Magalhaes I.L.F."/>
            <person name="Oliveira U."/>
            <person name="Santos F.R."/>
            <person name="Vidigal T.H.D.A."/>
            <person name="Brescovit A.D."/>
            <person name="Santos A.J."/>
        </authorList>
    </citation>
    <scope>NUCLEOTIDE SEQUENCE</scope>
    <source>
        <tissue evidence="1">Shoot tissue taken approximately 20 cm above the soil surface</tissue>
    </source>
</reference>
<proteinExistence type="predicted"/>
<protein>
    <submittedName>
        <fullName evidence="1">Uncharacterized protein</fullName>
    </submittedName>
</protein>
<evidence type="ECO:0000313" key="1">
    <source>
        <dbReference type="EMBL" id="JAE23111.1"/>
    </source>
</evidence>
<accession>A0A0A9GKS3</accession>
<reference evidence="1" key="2">
    <citation type="journal article" date="2015" name="Data Brief">
        <title>Shoot transcriptome of the giant reed, Arundo donax.</title>
        <authorList>
            <person name="Barrero R.A."/>
            <person name="Guerrero F.D."/>
            <person name="Moolhuijzen P."/>
            <person name="Goolsby J.A."/>
            <person name="Tidwell J."/>
            <person name="Bellgard S.E."/>
            <person name="Bellgard M.I."/>
        </authorList>
    </citation>
    <scope>NUCLEOTIDE SEQUENCE</scope>
    <source>
        <tissue evidence="1">Shoot tissue taken approximately 20 cm above the soil surface</tissue>
    </source>
</reference>
<organism evidence="1">
    <name type="scientific">Arundo donax</name>
    <name type="common">Giant reed</name>
    <name type="synonym">Donax arundinaceus</name>
    <dbReference type="NCBI Taxonomy" id="35708"/>
    <lineage>
        <taxon>Eukaryota</taxon>
        <taxon>Viridiplantae</taxon>
        <taxon>Streptophyta</taxon>
        <taxon>Embryophyta</taxon>
        <taxon>Tracheophyta</taxon>
        <taxon>Spermatophyta</taxon>
        <taxon>Magnoliopsida</taxon>
        <taxon>Liliopsida</taxon>
        <taxon>Poales</taxon>
        <taxon>Poaceae</taxon>
        <taxon>PACMAD clade</taxon>
        <taxon>Arundinoideae</taxon>
        <taxon>Arundineae</taxon>
        <taxon>Arundo</taxon>
    </lineage>
</organism>
<dbReference type="AlphaFoldDB" id="A0A0A9GKS3"/>
<sequence>MNFRTLKCSLPAYIIPTKPQYVKFSSFLCEVDHPCYLYNIEFSAQIKDHLVGVKKIQHCTVMTGTNGLTTNGLTDLP</sequence>